<evidence type="ECO:0000313" key="1">
    <source>
        <dbReference type="Proteomes" id="UP000887580"/>
    </source>
</evidence>
<sequence length="72" mass="8165">MGLNNTEENNTEADIAVNDLCAQIAETNAKLAQAKQKNDKLEREAVHRKTNVKEVEEQRDSLQNRGIVYPKK</sequence>
<dbReference type="WBParaSite" id="PS1159_v2.g1885.t1">
    <property type="protein sequence ID" value="PS1159_v2.g1885.t1"/>
    <property type="gene ID" value="PS1159_v2.g1885"/>
</dbReference>
<protein>
    <submittedName>
        <fullName evidence="2">Uncharacterized protein</fullName>
    </submittedName>
</protein>
<dbReference type="Proteomes" id="UP000887580">
    <property type="component" value="Unplaced"/>
</dbReference>
<evidence type="ECO:0000313" key="2">
    <source>
        <dbReference type="WBParaSite" id="PS1159_v2.g1885.t1"/>
    </source>
</evidence>
<reference evidence="2" key="1">
    <citation type="submission" date="2022-11" db="UniProtKB">
        <authorList>
            <consortium name="WormBaseParasite"/>
        </authorList>
    </citation>
    <scope>IDENTIFICATION</scope>
</reference>
<name>A0AC35FM31_9BILA</name>
<accession>A0AC35FM31</accession>
<organism evidence="1 2">
    <name type="scientific">Panagrolaimus sp. PS1159</name>
    <dbReference type="NCBI Taxonomy" id="55785"/>
    <lineage>
        <taxon>Eukaryota</taxon>
        <taxon>Metazoa</taxon>
        <taxon>Ecdysozoa</taxon>
        <taxon>Nematoda</taxon>
        <taxon>Chromadorea</taxon>
        <taxon>Rhabditida</taxon>
        <taxon>Tylenchina</taxon>
        <taxon>Panagrolaimomorpha</taxon>
        <taxon>Panagrolaimoidea</taxon>
        <taxon>Panagrolaimidae</taxon>
        <taxon>Panagrolaimus</taxon>
    </lineage>
</organism>
<proteinExistence type="predicted"/>